<keyword evidence="3" id="KW-1185">Reference proteome</keyword>
<dbReference type="RefSeq" id="WP_408075814.1">
    <property type="nucleotide sequence ID" value="NZ_JBELQB010000013.1"/>
</dbReference>
<sequence length="137" mass="15785">MNQKKKKNKTAAFVAVFMGSFVAVLVANMFRDNPEKKLADMVIEINKECPVKVDRITTLDSTVFEKDPLSIEYYYTLDVANNKVNLKEAKNRLEVNAQKGLDADDGMEVFRKHNVELNYNYNDNEGNKLFDFSIKHK</sequence>
<name>A0ABW8YFV7_9FLAO</name>
<organism evidence="2 3">
    <name type="scientific">Flavobacterium rhizophilum</name>
    <dbReference type="NCBI Taxonomy" id="3163296"/>
    <lineage>
        <taxon>Bacteria</taxon>
        <taxon>Pseudomonadati</taxon>
        <taxon>Bacteroidota</taxon>
        <taxon>Flavobacteriia</taxon>
        <taxon>Flavobacteriales</taxon>
        <taxon>Flavobacteriaceae</taxon>
        <taxon>Flavobacterium</taxon>
    </lineage>
</organism>
<evidence type="ECO:0008006" key="4">
    <source>
        <dbReference type="Google" id="ProtNLM"/>
    </source>
</evidence>
<evidence type="ECO:0000313" key="3">
    <source>
        <dbReference type="Proteomes" id="UP001629059"/>
    </source>
</evidence>
<keyword evidence="1" id="KW-1133">Transmembrane helix</keyword>
<feature type="transmembrane region" description="Helical" evidence="1">
    <location>
        <begin position="12"/>
        <end position="30"/>
    </location>
</feature>
<dbReference type="Proteomes" id="UP001629059">
    <property type="component" value="Unassembled WGS sequence"/>
</dbReference>
<proteinExistence type="predicted"/>
<reference evidence="2 3" key="1">
    <citation type="submission" date="2024-06" db="EMBL/GenBank/DDBJ databases">
        <authorList>
            <person name="Kaempfer P."/>
            <person name="Viver T."/>
        </authorList>
    </citation>
    <scope>NUCLEOTIDE SEQUENCE [LARGE SCALE GENOMIC DNA]</scope>
    <source>
        <strain evidence="2 3">ST-75</strain>
    </source>
</reference>
<comment type="caution">
    <text evidence="2">The sequence shown here is derived from an EMBL/GenBank/DDBJ whole genome shotgun (WGS) entry which is preliminary data.</text>
</comment>
<keyword evidence="1" id="KW-0812">Transmembrane</keyword>
<evidence type="ECO:0000256" key="1">
    <source>
        <dbReference type="SAM" id="Phobius"/>
    </source>
</evidence>
<accession>A0ABW8YFV7</accession>
<dbReference type="EMBL" id="JBELQB010000013">
    <property type="protein sequence ID" value="MFL9838864.1"/>
    <property type="molecule type" value="Genomic_DNA"/>
</dbReference>
<gene>
    <name evidence="2" type="ORF">ABS768_15250</name>
</gene>
<keyword evidence="1" id="KW-0472">Membrane</keyword>
<evidence type="ECO:0000313" key="2">
    <source>
        <dbReference type="EMBL" id="MFL9838864.1"/>
    </source>
</evidence>
<protein>
    <recommendedName>
        <fullName evidence="4">Lipoprotein</fullName>
    </recommendedName>
</protein>